<comment type="caution">
    <text evidence="4">The sequence shown here is derived from an EMBL/GenBank/DDBJ whole genome shotgun (WGS) entry which is preliminary data.</text>
</comment>
<feature type="binding site" evidence="3">
    <location>
        <position position="131"/>
    </location>
    <ligand>
        <name>a divalent metal cation</name>
        <dbReference type="ChEBI" id="CHEBI:60240"/>
    </ligand>
</feature>
<organism evidence="4 5">
    <name type="scientific">Priestia koreensis</name>
    <dbReference type="NCBI Taxonomy" id="284581"/>
    <lineage>
        <taxon>Bacteria</taxon>
        <taxon>Bacillati</taxon>
        <taxon>Bacillota</taxon>
        <taxon>Bacilli</taxon>
        <taxon>Bacillales</taxon>
        <taxon>Bacillaceae</taxon>
        <taxon>Priestia</taxon>
    </lineage>
</organism>
<dbReference type="Gene3D" id="1.20.120.450">
    <property type="entry name" value="dinb family like domain"/>
    <property type="match status" value="1"/>
</dbReference>
<reference evidence="5" key="1">
    <citation type="submission" date="2015-08" db="EMBL/GenBank/DDBJ databases">
        <title>Fjat-14210 dsm16467.</title>
        <authorList>
            <person name="Liu B."/>
            <person name="Wang J."/>
            <person name="Zhu Y."/>
            <person name="Liu G."/>
            <person name="Chen Q."/>
            <person name="Chen Z."/>
            <person name="Lan J."/>
            <person name="Che J."/>
            <person name="Ge C."/>
            <person name="Shi H."/>
            <person name="Pan Z."/>
            <person name="Liu X."/>
        </authorList>
    </citation>
    <scope>NUCLEOTIDE SEQUENCE [LARGE SCALE GENOMIC DNA]</scope>
    <source>
        <strain evidence="5">DSM 16467</strain>
    </source>
</reference>
<dbReference type="PATRIC" id="fig|284581.3.peg.1146"/>
<evidence type="ECO:0000256" key="1">
    <source>
        <dbReference type="ARBA" id="ARBA00008635"/>
    </source>
</evidence>
<proteinExistence type="inferred from homology"/>
<dbReference type="SUPFAM" id="SSF109854">
    <property type="entry name" value="DinB/YfiT-like putative metalloenzymes"/>
    <property type="match status" value="1"/>
</dbReference>
<accession>A0A0M0KYL9</accession>
<feature type="binding site" evidence="3">
    <location>
        <position position="47"/>
    </location>
    <ligand>
        <name>a divalent metal cation</name>
        <dbReference type="ChEBI" id="CHEBI:60240"/>
    </ligand>
</feature>
<protein>
    <recommendedName>
        <fullName evidence="6">Damage-inducible protein DinB</fullName>
    </recommendedName>
</protein>
<dbReference type="OrthoDB" id="2427314at2"/>
<dbReference type="GO" id="GO:0046872">
    <property type="term" value="F:metal ion binding"/>
    <property type="evidence" value="ECO:0007669"/>
    <property type="project" value="UniProtKB-KW"/>
</dbReference>
<dbReference type="AlphaFoldDB" id="A0A0M0KYL9"/>
<dbReference type="RefSeq" id="WP_053402381.1">
    <property type="nucleotide sequence ID" value="NZ_JAUKEN010000001.1"/>
</dbReference>
<dbReference type="Proteomes" id="UP000037558">
    <property type="component" value="Unassembled WGS sequence"/>
</dbReference>
<evidence type="ECO:0000313" key="5">
    <source>
        <dbReference type="Proteomes" id="UP000037558"/>
    </source>
</evidence>
<dbReference type="EMBL" id="LILC01000021">
    <property type="protein sequence ID" value="KOO43468.1"/>
    <property type="molecule type" value="Genomic_DNA"/>
</dbReference>
<comment type="similarity">
    <text evidence="1">Belongs to the DinB family.</text>
</comment>
<sequence length="152" mass="17783">MEWKTAVCHQAEIAIRSTKQLIESVSEELFSKKIHENKRSLGELIAHIAVICEADLHIMKEATAEEMNVFYQRCNVATKEECLAALEHSFRVFQKELLQAEDMDHKTTSYWGVTYSRAEWYIEIIAHLYHHRGQLHTYVTVLKQETDVTLFE</sequence>
<keyword evidence="5" id="KW-1185">Reference proteome</keyword>
<evidence type="ECO:0000256" key="3">
    <source>
        <dbReference type="PIRSR" id="PIRSR607837-1"/>
    </source>
</evidence>
<dbReference type="Pfam" id="PF05163">
    <property type="entry name" value="DinB"/>
    <property type="match status" value="1"/>
</dbReference>
<evidence type="ECO:0008006" key="6">
    <source>
        <dbReference type="Google" id="ProtNLM"/>
    </source>
</evidence>
<dbReference type="InterPro" id="IPR034660">
    <property type="entry name" value="DinB/YfiT-like"/>
</dbReference>
<evidence type="ECO:0000256" key="2">
    <source>
        <dbReference type="ARBA" id="ARBA00022723"/>
    </source>
</evidence>
<name>A0A0M0KYL9_9BACI</name>
<gene>
    <name evidence="4" type="ORF">AMD01_15715</name>
</gene>
<evidence type="ECO:0000313" key="4">
    <source>
        <dbReference type="EMBL" id="KOO43468.1"/>
    </source>
</evidence>
<keyword evidence="2 3" id="KW-0479">Metal-binding</keyword>
<dbReference type="InterPro" id="IPR007837">
    <property type="entry name" value="DinB"/>
</dbReference>
<feature type="binding site" evidence="3">
    <location>
        <position position="127"/>
    </location>
    <ligand>
        <name>a divalent metal cation</name>
        <dbReference type="ChEBI" id="CHEBI:60240"/>
    </ligand>
</feature>